<sequence length="1003" mass="112461">MLEVCPTLRSTGSCSDDTCPFRHDVVLCEPCQLVFEEPSLYDAHVQTKQHKNKVTGVGKTYFCPTCKKTVMGAHNWALHLRGRAHLFATERQQVPVDVDPEEVPVLPGQVLCDLCNFVVDADRWEEHIKRLGHRKKEQFVAFKTAFDDASKDQHGVSISHVEGGVDMDIVEVVDAQRGVSVDLVVKTTVPSSRLRVSQLKLASTSSLSYAASGFSVEPVGTRLPLPLQYGREARLRVVFRQTLRGRFEDRLEISFDDLVLGQRFIIVRRLKVLVGSKADYELLQPSTPYIPRKRTKRQPETDVIPGPPAPALETIRWAIPLTQAPIPRSISSVLFAGSVSDIVSQLRRTVLPAAVNKETYGRYYKALLWVEENRMEHDLQVYDINDAQLNKFNQYYYLKVPGLAEKRPSVLTGDRILVQRHDAASGKWFEGHVHIVRKDEVGLRFHGSFPTPANGQLHNVHFKLNRIPLRRQHQALDTAFVETRILCPTMQLRGSKRVTGRVLTYNRLIAENPPQLDAIRAIMYRPPGSVPFVVFGPPGTGKTITIIESIRQILRVDPTAHILACAPSNSAADLIASRLTILGKDALFRYYAPSRFKDTVPDDLLPFACVNSNGHFALPPVAVLRRFRVIVSTCVSASFAHGIGIPRGHFSHIFVDEAGQATEPEVMIAIKTMSDRATNIVLSGDPKQLGPIIRSSVARRLQLDVSYIERLMGLDVYDDDEGHGISVVKLTKNYRSHPKILRFPNERFYKSELEPCGDPKTINSFLKSPLLVSPNFPIVFHGMSGKDTREASSPSFFNVEEVLQVKAYVEALRADRRFRITDSEIGVIAPYHAQCVKIRTILRPIADGIKVGSTEEFQGQERRVMIISTVRSSRDFVEYDLKHTLGFVANPRRFNVAVTRAQALLIVVGDPNVLSLDPLWRSFLNYVHINGGWKGVPISWDPHTAVRAEGRYDAELRALGQKDMNDFTERMQALTLEGIAGSGLSDDVEEADANVDRPWREAE</sequence>
<reference evidence="1" key="1">
    <citation type="submission" date="2021-03" db="EMBL/GenBank/DDBJ databases">
        <authorList>
            <consortium name="DOE Joint Genome Institute"/>
            <person name="Ahrendt S."/>
            <person name="Looney B.P."/>
            <person name="Miyauchi S."/>
            <person name="Morin E."/>
            <person name="Drula E."/>
            <person name="Courty P.E."/>
            <person name="Chicoki N."/>
            <person name="Fauchery L."/>
            <person name="Kohler A."/>
            <person name="Kuo A."/>
            <person name="Labutti K."/>
            <person name="Pangilinan J."/>
            <person name="Lipzen A."/>
            <person name="Riley R."/>
            <person name="Andreopoulos W."/>
            <person name="He G."/>
            <person name="Johnson J."/>
            <person name="Barry K.W."/>
            <person name="Grigoriev I.V."/>
            <person name="Nagy L."/>
            <person name="Hibbett D."/>
            <person name="Henrissat B."/>
            <person name="Matheny P.B."/>
            <person name="Labbe J."/>
            <person name="Martin F."/>
        </authorList>
    </citation>
    <scope>NUCLEOTIDE SEQUENCE</scope>
    <source>
        <strain evidence="1">HHB10654</strain>
    </source>
</reference>
<accession>A0ACB8T3K6</accession>
<gene>
    <name evidence="1" type="ORF">BV25DRAFT_1899738</name>
</gene>
<proteinExistence type="predicted"/>
<keyword evidence="1" id="KW-0378">Hydrolase</keyword>
<comment type="caution">
    <text evidence="1">The sequence shown here is derived from an EMBL/GenBank/DDBJ whole genome shotgun (WGS) entry which is preliminary data.</text>
</comment>
<dbReference type="Proteomes" id="UP000814140">
    <property type="component" value="Unassembled WGS sequence"/>
</dbReference>
<evidence type="ECO:0000313" key="2">
    <source>
        <dbReference type="Proteomes" id="UP000814140"/>
    </source>
</evidence>
<protein>
    <submittedName>
        <fullName evidence="1">P-loop containing nucleoside triphosphate hydrolase protein</fullName>
    </submittedName>
</protein>
<keyword evidence="2" id="KW-1185">Reference proteome</keyword>
<reference evidence="1" key="2">
    <citation type="journal article" date="2022" name="New Phytol.">
        <title>Evolutionary transition to the ectomycorrhizal habit in the genomes of a hyperdiverse lineage of mushroom-forming fungi.</title>
        <authorList>
            <person name="Looney B."/>
            <person name="Miyauchi S."/>
            <person name="Morin E."/>
            <person name="Drula E."/>
            <person name="Courty P.E."/>
            <person name="Kohler A."/>
            <person name="Kuo A."/>
            <person name="LaButti K."/>
            <person name="Pangilinan J."/>
            <person name="Lipzen A."/>
            <person name="Riley R."/>
            <person name="Andreopoulos W."/>
            <person name="He G."/>
            <person name="Johnson J."/>
            <person name="Nolan M."/>
            <person name="Tritt A."/>
            <person name="Barry K.W."/>
            <person name="Grigoriev I.V."/>
            <person name="Nagy L.G."/>
            <person name="Hibbett D."/>
            <person name="Henrissat B."/>
            <person name="Matheny P.B."/>
            <person name="Labbe J."/>
            <person name="Martin F.M."/>
        </authorList>
    </citation>
    <scope>NUCLEOTIDE SEQUENCE</scope>
    <source>
        <strain evidence="1">HHB10654</strain>
    </source>
</reference>
<dbReference type="EMBL" id="MU277206">
    <property type="protein sequence ID" value="KAI0062693.1"/>
    <property type="molecule type" value="Genomic_DNA"/>
</dbReference>
<name>A0ACB8T3K6_9AGAM</name>
<evidence type="ECO:0000313" key="1">
    <source>
        <dbReference type="EMBL" id="KAI0062693.1"/>
    </source>
</evidence>
<organism evidence="1 2">
    <name type="scientific">Artomyces pyxidatus</name>
    <dbReference type="NCBI Taxonomy" id="48021"/>
    <lineage>
        <taxon>Eukaryota</taxon>
        <taxon>Fungi</taxon>
        <taxon>Dikarya</taxon>
        <taxon>Basidiomycota</taxon>
        <taxon>Agaricomycotina</taxon>
        <taxon>Agaricomycetes</taxon>
        <taxon>Russulales</taxon>
        <taxon>Auriscalpiaceae</taxon>
        <taxon>Artomyces</taxon>
    </lineage>
</organism>